<evidence type="ECO:0000256" key="3">
    <source>
        <dbReference type="ARBA" id="ARBA00022729"/>
    </source>
</evidence>
<feature type="domain" description="SusD-like N-terminal" evidence="7">
    <location>
        <begin position="78"/>
        <end position="229"/>
    </location>
</feature>
<reference evidence="8 9" key="1">
    <citation type="submission" date="2019-12" db="EMBL/GenBank/DDBJ databases">
        <authorList>
            <person name="Dong K."/>
        </authorList>
    </citation>
    <scope>NUCLEOTIDE SEQUENCE [LARGE SCALE GENOMIC DNA]</scope>
    <source>
        <strain evidence="8 9">JCM 31225</strain>
    </source>
</reference>
<accession>A0A6N8KUX4</accession>
<dbReference type="OrthoDB" id="636214at2"/>
<dbReference type="InterPro" id="IPR011990">
    <property type="entry name" value="TPR-like_helical_dom_sf"/>
</dbReference>
<evidence type="ECO:0000259" key="7">
    <source>
        <dbReference type="Pfam" id="PF14322"/>
    </source>
</evidence>
<dbReference type="PROSITE" id="PS51257">
    <property type="entry name" value="PROKAR_LIPOPROTEIN"/>
    <property type="match status" value="1"/>
</dbReference>
<evidence type="ECO:0000313" key="8">
    <source>
        <dbReference type="EMBL" id="MVZ60876.1"/>
    </source>
</evidence>
<dbReference type="InterPro" id="IPR012944">
    <property type="entry name" value="SusD_RagB_dom"/>
</dbReference>
<keyword evidence="9" id="KW-1185">Reference proteome</keyword>
<dbReference type="AlphaFoldDB" id="A0A6N8KUX4"/>
<evidence type="ECO:0000313" key="9">
    <source>
        <dbReference type="Proteomes" id="UP000435036"/>
    </source>
</evidence>
<dbReference type="Gene3D" id="1.25.40.390">
    <property type="match status" value="1"/>
</dbReference>
<comment type="caution">
    <text evidence="8">The sequence shown here is derived from an EMBL/GenBank/DDBJ whole genome shotgun (WGS) entry which is preliminary data.</text>
</comment>
<keyword evidence="4" id="KW-0472">Membrane</keyword>
<evidence type="ECO:0000256" key="5">
    <source>
        <dbReference type="ARBA" id="ARBA00023237"/>
    </source>
</evidence>
<evidence type="ECO:0000256" key="2">
    <source>
        <dbReference type="ARBA" id="ARBA00006275"/>
    </source>
</evidence>
<dbReference type="EMBL" id="WSQA01000002">
    <property type="protein sequence ID" value="MVZ60876.1"/>
    <property type="molecule type" value="Genomic_DNA"/>
</dbReference>
<comment type="similarity">
    <text evidence="2">Belongs to the SusD family.</text>
</comment>
<dbReference type="Pfam" id="PF07980">
    <property type="entry name" value="SusD_RagB"/>
    <property type="match status" value="1"/>
</dbReference>
<proteinExistence type="inferred from homology"/>
<sequence length="492" mass="55682">MATFKLKYLLLLSLPFFTSGCKSFLAEEVYTEYDPNGFLQDASGIDALLTGAYARSRIIAYDHRNYTYMMNEFNTDVSFETGGGLEKDAAPFIQFNWAVNNSFLNGFWQKMYQAIASANSVLLLSNQLGGLDQEKLNKIQAEARFIRGSSYYFLYNLFGPTPLIDIPADATPEQIEEIGKNTARATREVFVNYVVADLEFAAQYLPLAENPIGRASKGAAYGYLMKLYLKEKNWAKIAEVTKQVIDGKQYELYADYTKLFNVLGESNKEFIFRAPCLPQSGYHNNYMAHAFPPNYPILSNQINFGAQFRTYSAFYKTFDANDRRRELLIRSYTDVSGKNVELLEDAAGKALDNVRSFKYWPDPNAVGEAMGNDIVYIRYADILLSRAEALNELSGPTQEAIDLINAVRQRANAATLTLASYPTKEGLRDFLLAERGREFYSEGLRREDLIRHGKFISSARSRGYAAKDHQVLYPIPLQQIDANPNLEQNDGY</sequence>
<dbReference type="SUPFAM" id="SSF48452">
    <property type="entry name" value="TPR-like"/>
    <property type="match status" value="1"/>
</dbReference>
<evidence type="ECO:0000256" key="4">
    <source>
        <dbReference type="ARBA" id="ARBA00023136"/>
    </source>
</evidence>
<keyword evidence="3" id="KW-0732">Signal</keyword>
<dbReference type="Pfam" id="PF14322">
    <property type="entry name" value="SusD-like_3"/>
    <property type="match status" value="1"/>
</dbReference>
<keyword evidence="5" id="KW-0998">Cell outer membrane</keyword>
<feature type="domain" description="RagB/SusD" evidence="6">
    <location>
        <begin position="370"/>
        <end position="492"/>
    </location>
</feature>
<gene>
    <name evidence="8" type="ORF">GQF63_02455</name>
</gene>
<protein>
    <submittedName>
        <fullName evidence="8">RagB/SusD family nutrient uptake outer membrane protein</fullName>
    </submittedName>
</protein>
<dbReference type="RefSeq" id="WP_160367534.1">
    <property type="nucleotide sequence ID" value="NZ_WSQA01000002.1"/>
</dbReference>
<dbReference type="InterPro" id="IPR033985">
    <property type="entry name" value="SusD-like_N"/>
</dbReference>
<comment type="subcellular location">
    <subcellularLocation>
        <location evidence="1">Cell outer membrane</location>
    </subcellularLocation>
</comment>
<name>A0A6N8KUX4_9SPHI</name>
<dbReference type="GO" id="GO:0009279">
    <property type="term" value="C:cell outer membrane"/>
    <property type="evidence" value="ECO:0007669"/>
    <property type="project" value="UniProtKB-SubCell"/>
</dbReference>
<dbReference type="Proteomes" id="UP000435036">
    <property type="component" value="Unassembled WGS sequence"/>
</dbReference>
<organism evidence="8 9">
    <name type="scientific">Sphingobacterium humi</name>
    <dbReference type="NCBI Taxonomy" id="1796905"/>
    <lineage>
        <taxon>Bacteria</taxon>
        <taxon>Pseudomonadati</taxon>
        <taxon>Bacteroidota</taxon>
        <taxon>Sphingobacteriia</taxon>
        <taxon>Sphingobacteriales</taxon>
        <taxon>Sphingobacteriaceae</taxon>
        <taxon>Sphingobacterium</taxon>
    </lineage>
</organism>
<evidence type="ECO:0000259" key="6">
    <source>
        <dbReference type="Pfam" id="PF07980"/>
    </source>
</evidence>
<evidence type="ECO:0000256" key="1">
    <source>
        <dbReference type="ARBA" id="ARBA00004442"/>
    </source>
</evidence>